<evidence type="ECO:0000313" key="4">
    <source>
        <dbReference type="EMBL" id="CAB4856830.1"/>
    </source>
</evidence>
<dbReference type="EMBL" id="CAFAAL010000013">
    <property type="protein sequence ID" value="CAB4794933.1"/>
    <property type="molecule type" value="Genomic_DNA"/>
</dbReference>
<proteinExistence type="predicted"/>
<sequence>MQRAPSLHFLVHPTALSILRSDLPKVSADVAEQAANFTVRRIRTLPSHMRIGVTMIAAAVRLIGGISPEQFVVRISHTHLPLISEYFRLIRSLSYAFIWETWPDTRHDGSTSDGSHL</sequence>
<evidence type="ECO:0000313" key="5">
    <source>
        <dbReference type="EMBL" id="CAB4890529.1"/>
    </source>
</evidence>
<evidence type="ECO:0000313" key="6">
    <source>
        <dbReference type="EMBL" id="CAB5021024.1"/>
    </source>
</evidence>
<gene>
    <name evidence="1" type="ORF">UFOPK2658_00594</name>
    <name evidence="2" type="ORF">UFOPK2880_00981</name>
    <name evidence="3" type="ORF">UFOPK3004_00290</name>
    <name evidence="4" type="ORF">UFOPK3304_00219</name>
    <name evidence="5" type="ORF">UFOPK3494_00314</name>
    <name evidence="6" type="ORF">UFOPK4134_00277</name>
</gene>
<reference evidence="2" key="1">
    <citation type="submission" date="2020-05" db="EMBL/GenBank/DDBJ databases">
        <authorList>
            <person name="Chiriac C."/>
            <person name="Salcher M."/>
            <person name="Ghai R."/>
            <person name="Kavagutti S V."/>
        </authorList>
    </citation>
    <scope>NUCLEOTIDE SEQUENCE</scope>
</reference>
<accession>A0A6J6VS96</accession>
<evidence type="ECO:0000313" key="2">
    <source>
        <dbReference type="EMBL" id="CAB4773885.1"/>
    </source>
</evidence>
<organism evidence="2">
    <name type="scientific">freshwater metagenome</name>
    <dbReference type="NCBI Taxonomy" id="449393"/>
    <lineage>
        <taxon>unclassified sequences</taxon>
        <taxon>metagenomes</taxon>
        <taxon>ecological metagenomes</taxon>
    </lineage>
</organism>
<evidence type="ECO:0000313" key="1">
    <source>
        <dbReference type="EMBL" id="CAB4714200.1"/>
    </source>
</evidence>
<evidence type="ECO:0000313" key="3">
    <source>
        <dbReference type="EMBL" id="CAB4794933.1"/>
    </source>
</evidence>
<dbReference type="AlphaFoldDB" id="A0A6J6VS96"/>
<dbReference type="EMBL" id="CAFBPS010000009">
    <property type="protein sequence ID" value="CAB5021024.1"/>
    <property type="molecule type" value="Genomic_DNA"/>
</dbReference>
<dbReference type="EMBL" id="CAFBMF010000011">
    <property type="protein sequence ID" value="CAB4890529.1"/>
    <property type="molecule type" value="Genomic_DNA"/>
</dbReference>
<dbReference type="EMBL" id="CAEZZP010000056">
    <property type="protein sequence ID" value="CAB4773885.1"/>
    <property type="molecule type" value="Genomic_DNA"/>
</dbReference>
<name>A0A6J6VS96_9ZZZZ</name>
<dbReference type="EMBL" id="CAFBLJ010000006">
    <property type="protein sequence ID" value="CAB4856830.1"/>
    <property type="molecule type" value="Genomic_DNA"/>
</dbReference>
<protein>
    <submittedName>
        <fullName evidence="2">Unannotated protein</fullName>
    </submittedName>
</protein>
<dbReference type="EMBL" id="CAEZYH010000015">
    <property type="protein sequence ID" value="CAB4714200.1"/>
    <property type="molecule type" value="Genomic_DNA"/>
</dbReference>